<sequence length="34" mass="3918">MIRPSSRAGRIWFYIVTIAVLLLAYSVAREMYGL</sequence>
<keyword evidence="1" id="KW-1133">Transmembrane helix</keyword>
<proteinExistence type="predicted"/>
<reference evidence="2" key="2">
    <citation type="journal article" date="2016" name="Front. Microbiol.">
        <title>The Regulatory Protein RosR Affects Rhizobium leguminosarum bv. trifolii Protein Profiles, Cell Surface Properties, and Symbiosis with Clover.</title>
        <authorList>
            <person name="Rachwal K."/>
            <person name="Boguszewska A."/>
            <person name="Kopcinska J."/>
            <person name="Karas M."/>
            <person name="Tchorzewski M."/>
            <person name="Janczarek M."/>
        </authorList>
    </citation>
    <scope>NUCLEOTIDE SEQUENCE</scope>
    <source>
        <strain evidence="2">Rt24.2</strain>
    </source>
</reference>
<organism evidence="2">
    <name type="scientific">Rhizobium leguminosarum bv. trifolii</name>
    <dbReference type="NCBI Taxonomy" id="386"/>
    <lineage>
        <taxon>Bacteria</taxon>
        <taxon>Pseudomonadati</taxon>
        <taxon>Pseudomonadota</taxon>
        <taxon>Alphaproteobacteria</taxon>
        <taxon>Hyphomicrobiales</taxon>
        <taxon>Rhizobiaceae</taxon>
        <taxon>Rhizobium/Agrobacterium group</taxon>
        <taxon>Rhizobium</taxon>
    </lineage>
</organism>
<feature type="transmembrane region" description="Helical" evidence="1">
    <location>
        <begin position="12"/>
        <end position="28"/>
    </location>
</feature>
<reference evidence="2" key="1">
    <citation type="journal article" date="2015" name="BMC Genomics">
        <title>Transcriptome profiling of a Rhizobium leguminosarum bv. trifolii rosR mutant reveals the role of the transcriptional regulator RosR in motility, synthesis of cell-surface components, and other cellular processes.</title>
        <authorList>
            <person name="Rachwal K."/>
            <person name="Matczynska E."/>
            <person name="Janczarek M."/>
        </authorList>
    </citation>
    <scope>NUCLEOTIDE SEQUENCE</scope>
    <source>
        <strain evidence="2">Rt24.2</strain>
    </source>
</reference>
<dbReference type="EMBL" id="KX491180">
    <property type="protein sequence ID" value="AOO93544.1"/>
    <property type="molecule type" value="Genomic_DNA"/>
</dbReference>
<name>A0A1C9I3H7_RHILT</name>
<evidence type="ECO:0000313" key="2">
    <source>
        <dbReference type="EMBL" id="AOO93544.1"/>
    </source>
</evidence>
<accession>A0A1C9I3H7</accession>
<evidence type="ECO:0000256" key="1">
    <source>
        <dbReference type="SAM" id="Phobius"/>
    </source>
</evidence>
<keyword evidence="1" id="KW-0472">Membrane</keyword>
<keyword evidence="1" id="KW-0812">Transmembrane</keyword>
<protein>
    <submittedName>
        <fullName evidence="2">Uncharacterized protein</fullName>
    </submittedName>
</protein>
<dbReference type="AlphaFoldDB" id="A0A1C9I3H7"/>